<dbReference type="GO" id="GO:0003899">
    <property type="term" value="F:DNA-directed RNA polymerase activity"/>
    <property type="evidence" value="ECO:0007669"/>
    <property type="project" value="UniProtKB-EC"/>
</dbReference>
<accession>A0A8S0XCY8</accession>
<feature type="domain" description="RNA polymerase sigma-70" evidence="5">
    <location>
        <begin position="215"/>
        <end position="241"/>
    </location>
</feature>
<dbReference type="GO" id="GO:0006352">
    <property type="term" value="P:DNA-templated transcription initiation"/>
    <property type="evidence" value="ECO:0007669"/>
    <property type="project" value="InterPro"/>
</dbReference>
<dbReference type="NCBIfam" id="NF005413">
    <property type="entry name" value="PRK06986.1"/>
    <property type="match status" value="1"/>
</dbReference>
<dbReference type="InterPro" id="IPR000943">
    <property type="entry name" value="RNA_pol_sigma70"/>
</dbReference>
<dbReference type="Pfam" id="PF04542">
    <property type="entry name" value="Sigma70_r2"/>
    <property type="match status" value="1"/>
</dbReference>
<dbReference type="InterPro" id="IPR007627">
    <property type="entry name" value="RNA_pol_sigma70_r2"/>
</dbReference>
<dbReference type="InterPro" id="IPR012845">
    <property type="entry name" value="RNA_pol_sigma_FliA_WhiG"/>
</dbReference>
<dbReference type="InterPro" id="IPR007624">
    <property type="entry name" value="RNA_pol_sigma70_r3"/>
</dbReference>
<name>A0A8S0XCY8_9FIRM</name>
<gene>
    <name evidence="7" type="ORF">DEACI_0248</name>
    <name evidence="6" type="ORF">DEACI_3769</name>
</gene>
<evidence type="ECO:0000313" key="8">
    <source>
        <dbReference type="Proteomes" id="UP001071230"/>
    </source>
</evidence>
<evidence type="ECO:0000256" key="4">
    <source>
        <dbReference type="ARBA" id="ARBA00023163"/>
    </source>
</evidence>
<sequence>MPAESYVQNSREPGVNGQWDVHRIERFLPLVKRVAGRLAMSLPVYVDQDDMVGYGVFGLLDAVERFDPARGVKFETYATLRIRGAILDGLRAMDWVPHSARQKVRRVQDAFAALEGELGRAATPKEVAAFLKMGITDLESVLKQGQMLVLLSFDEILENHEGEGAPVVSLEDPGAQKAYEEVEKEELARLLAEAIERLPEKEKLVIALYYREELTLKEIATVMNLSEGRISQIHSQAIARLRGKMIRRTGPKAKV</sequence>
<keyword evidence="3" id="KW-0238">DNA-binding</keyword>
<dbReference type="Proteomes" id="UP001071230">
    <property type="component" value="Unassembled WGS sequence"/>
</dbReference>
<dbReference type="InterPro" id="IPR007630">
    <property type="entry name" value="RNA_pol_sigma70_r4"/>
</dbReference>
<proteinExistence type="predicted"/>
<evidence type="ECO:0000256" key="2">
    <source>
        <dbReference type="ARBA" id="ARBA00023082"/>
    </source>
</evidence>
<keyword evidence="2" id="KW-0731">Sigma factor</keyword>
<dbReference type="Proteomes" id="UP000836597">
    <property type="component" value="Chromosome"/>
</dbReference>
<dbReference type="AlphaFoldDB" id="A0A8S0XCY8"/>
<dbReference type="KEGG" id="aacx:DEACI_3769"/>
<dbReference type="PIRSF" id="PIRSF000770">
    <property type="entry name" value="RNA_pol_sigma-SigE/K"/>
    <property type="match status" value="1"/>
</dbReference>
<evidence type="ECO:0000256" key="1">
    <source>
        <dbReference type="ARBA" id="ARBA00023015"/>
    </source>
</evidence>
<organism evidence="6">
    <name type="scientific">Acididesulfobacillus acetoxydans</name>
    <dbReference type="NCBI Taxonomy" id="1561005"/>
    <lineage>
        <taxon>Bacteria</taxon>
        <taxon>Bacillati</taxon>
        <taxon>Bacillota</taxon>
        <taxon>Clostridia</taxon>
        <taxon>Eubacteriales</taxon>
        <taxon>Peptococcaceae</taxon>
        <taxon>Acididesulfobacillus</taxon>
    </lineage>
</organism>
<evidence type="ECO:0000313" key="7">
    <source>
        <dbReference type="EMBL" id="CEJ05828.1"/>
    </source>
</evidence>
<dbReference type="GO" id="GO:0016987">
    <property type="term" value="F:sigma factor activity"/>
    <property type="evidence" value="ECO:0007669"/>
    <property type="project" value="UniProtKB-KW"/>
</dbReference>
<dbReference type="PROSITE" id="PS00716">
    <property type="entry name" value="SIGMA70_2"/>
    <property type="match status" value="1"/>
</dbReference>
<dbReference type="GO" id="GO:0000428">
    <property type="term" value="C:DNA-directed RNA polymerase complex"/>
    <property type="evidence" value="ECO:0007669"/>
    <property type="project" value="UniProtKB-KW"/>
</dbReference>
<dbReference type="PANTHER" id="PTHR30385:SF7">
    <property type="entry name" value="RNA POLYMERASE SIGMA FACTOR FLIA"/>
    <property type="match status" value="1"/>
</dbReference>
<dbReference type="PANTHER" id="PTHR30385">
    <property type="entry name" value="SIGMA FACTOR F FLAGELLAR"/>
    <property type="match status" value="1"/>
</dbReference>
<dbReference type="NCBIfam" id="TIGR02479">
    <property type="entry name" value="FliA_WhiG"/>
    <property type="match status" value="1"/>
</dbReference>
<keyword evidence="4" id="KW-0804">Transcription</keyword>
<dbReference type="PRINTS" id="PR00046">
    <property type="entry name" value="SIGMA70FCT"/>
</dbReference>
<protein>
    <submittedName>
        <fullName evidence="6">DNA-directed RNA polymerase</fullName>
        <ecNumber evidence="6">2.7.7.6</ecNumber>
    </submittedName>
    <submittedName>
        <fullName evidence="7">RNA polymerase sigma-D factor</fullName>
    </submittedName>
</protein>
<dbReference type="Pfam" id="PF04545">
    <property type="entry name" value="Sigma70_r4"/>
    <property type="match status" value="1"/>
</dbReference>
<evidence type="ECO:0000259" key="5">
    <source>
        <dbReference type="PROSITE" id="PS00716"/>
    </source>
</evidence>
<keyword evidence="6" id="KW-0240">DNA-directed RNA polymerase</keyword>
<reference evidence="6" key="2">
    <citation type="submission" date="2020-01" db="EMBL/GenBank/DDBJ databases">
        <authorList>
            <person name="Hornung B."/>
        </authorList>
    </citation>
    <scope>NUCLEOTIDE SEQUENCE</scope>
    <source>
        <strain evidence="6">PacBioINE</strain>
    </source>
</reference>
<dbReference type="SUPFAM" id="SSF88946">
    <property type="entry name" value="Sigma2 domain of RNA polymerase sigma factors"/>
    <property type="match status" value="1"/>
</dbReference>
<dbReference type="EMBL" id="CDGJ01000003">
    <property type="protein sequence ID" value="CEJ05828.1"/>
    <property type="molecule type" value="Genomic_DNA"/>
</dbReference>
<keyword evidence="6" id="KW-0808">Transferase</keyword>
<dbReference type="SUPFAM" id="SSF88659">
    <property type="entry name" value="Sigma3 and sigma4 domains of RNA polymerase sigma factors"/>
    <property type="match status" value="2"/>
</dbReference>
<dbReference type="NCBIfam" id="TIGR02937">
    <property type="entry name" value="sigma70-ECF"/>
    <property type="match status" value="1"/>
</dbReference>
<dbReference type="GO" id="GO:0003677">
    <property type="term" value="F:DNA binding"/>
    <property type="evidence" value="ECO:0007669"/>
    <property type="project" value="UniProtKB-KW"/>
</dbReference>
<reference evidence="7" key="1">
    <citation type="submission" date="2014-11" db="EMBL/GenBank/DDBJ databases">
        <authorList>
            <person name="Hornung B.V."/>
        </authorList>
    </citation>
    <scope>NUCLEOTIDE SEQUENCE</scope>
    <source>
        <strain evidence="7">INE</strain>
    </source>
</reference>
<evidence type="ECO:0000256" key="3">
    <source>
        <dbReference type="ARBA" id="ARBA00023125"/>
    </source>
</evidence>
<dbReference type="Gene3D" id="1.10.1740.10">
    <property type="match status" value="1"/>
</dbReference>
<keyword evidence="8" id="KW-1185">Reference proteome</keyword>
<dbReference type="EMBL" id="LR746496">
    <property type="protein sequence ID" value="CAA7602946.1"/>
    <property type="molecule type" value="Genomic_DNA"/>
</dbReference>
<keyword evidence="6" id="KW-0548">Nucleotidyltransferase</keyword>
<keyword evidence="1" id="KW-0805">Transcription regulation</keyword>
<dbReference type="InterPro" id="IPR013324">
    <property type="entry name" value="RNA_pol_sigma_r3/r4-like"/>
</dbReference>
<dbReference type="Pfam" id="PF04539">
    <property type="entry name" value="Sigma70_r3"/>
    <property type="match status" value="1"/>
</dbReference>
<evidence type="ECO:0000313" key="6">
    <source>
        <dbReference type="EMBL" id="CAA7602946.1"/>
    </source>
</evidence>
<dbReference type="InterPro" id="IPR014284">
    <property type="entry name" value="RNA_pol_sigma-70_dom"/>
</dbReference>
<dbReference type="Gene3D" id="1.20.140.160">
    <property type="match status" value="1"/>
</dbReference>
<dbReference type="EC" id="2.7.7.6" evidence="6"/>
<dbReference type="InterPro" id="IPR013325">
    <property type="entry name" value="RNA_pol_sigma_r2"/>
</dbReference>
<dbReference type="CDD" id="cd06171">
    <property type="entry name" value="Sigma70_r4"/>
    <property type="match status" value="1"/>
</dbReference>